<gene>
    <name evidence="2" type="ORF">FGL98_17255</name>
</gene>
<reference evidence="2 3" key="1">
    <citation type="submission" date="2019-05" db="EMBL/GenBank/DDBJ databases">
        <authorList>
            <person name="Lee S.D."/>
        </authorList>
    </citation>
    <scope>NUCLEOTIDE SEQUENCE [LARGE SCALE GENOMIC DNA]</scope>
    <source>
        <strain evidence="2 3">C5-26</strain>
    </source>
</reference>
<dbReference type="InterPro" id="IPR001387">
    <property type="entry name" value="Cro/C1-type_HTH"/>
</dbReference>
<comment type="caution">
    <text evidence="2">The sequence shown here is derived from an EMBL/GenBank/DDBJ whole genome shotgun (WGS) entry which is preliminary data.</text>
</comment>
<protein>
    <submittedName>
        <fullName evidence="2">Helix-turn-helix transcriptional regulator</fullName>
    </submittedName>
</protein>
<dbReference type="OrthoDB" id="2679623at2"/>
<evidence type="ECO:0000313" key="2">
    <source>
        <dbReference type="EMBL" id="TWP34464.1"/>
    </source>
</evidence>
<accession>A0A563DXR2</accession>
<evidence type="ECO:0000259" key="1">
    <source>
        <dbReference type="PROSITE" id="PS50943"/>
    </source>
</evidence>
<dbReference type="EMBL" id="VCQV01000027">
    <property type="protein sequence ID" value="TWP34464.1"/>
    <property type="molecule type" value="Genomic_DNA"/>
</dbReference>
<dbReference type="RefSeq" id="WP_146318741.1">
    <property type="nucleotide sequence ID" value="NZ_VCQV01000027.1"/>
</dbReference>
<dbReference type="GO" id="GO:0003677">
    <property type="term" value="F:DNA binding"/>
    <property type="evidence" value="ECO:0007669"/>
    <property type="project" value="InterPro"/>
</dbReference>
<dbReference type="InterPro" id="IPR010982">
    <property type="entry name" value="Lambda_DNA-bd_dom_sf"/>
</dbReference>
<dbReference type="CDD" id="cd00093">
    <property type="entry name" value="HTH_XRE"/>
    <property type="match status" value="1"/>
</dbReference>
<dbReference type="Gene3D" id="1.10.260.40">
    <property type="entry name" value="lambda repressor-like DNA-binding domains"/>
    <property type="match status" value="1"/>
</dbReference>
<organism evidence="2 3">
    <name type="scientific">Leekyejoonella antrihumi</name>
    <dbReference type="NCBI Taxonomy" id="1660198"/>
    <lineage>
        <taxon>Bacteria</taxon>
        <taxon>Bacillati</taxon>
        <taxon>Actinomycetota</taxon>
        <taxon>Actinomycetes</taxon>
        <taxon>Micrococcales</taxon>
        <taxon>Dermacoccaceae</taxon>
        <taxon>Leekyejoonella</taxon>
    </lineage>
</organism>
<dbReference type="Proteomes" id="UP000320244">
    <property type="component" value="Unassembled WGS sequence"/>
</dbReference>
<keyword evidence="3" id="KW-1185">Reference proteome</keyword>
<reference evidence="2 3" key="2">
    <citation type="submission" date="2019-08" db="EMBL/GenBank/DDBJ databases">
        <title>Jejuicoccus antrihumi gen. nov., sp. nov., a new member of the family Dermacoccaceae isolated from a cave.</title>
        <authorList>
            <person name="Schumann P."/>
            <person name="Kim I.S."/>
        </authorList>
    </citation>
    <scope>NUCLEOTIDE SEQUENCE [LARGE SCALE GENOMIC DNA]</scope>
    <source>
        <strain evidence="2 3">C5-26</strain>
    </source>
</reference>
<dbReference type="AlphaFoldDB" id="A0A563DXR2"/>
<proteinExistence type="predicted"/>
<sequence>MAEQPDSQPRTFAQLLDHLWQTVHPLGKPYTYEQVAAGVAAAGGEISVAYLWQLRKGERTNPTLQHIQALATFFGVPAAYFLDPEQERRINQHLDLLSAMRDTNVRNIALRAHGLGERELAALNAMVTSLREAKGLDDPDP</sequence>
<dbReference type="PROSITE" id="PS50943">
    <property type="entry name" value="HTH_CROC1"/>
    <property type="match status" value="1"/>
</dbReference>
<evidence type="ECO:0000313" key="3">
    <source>
        <dbReference type="Proteomes" id="UP000320244"/>
    </source>
</evidence>
<name>A0A563DXR2_9MICO</name>
<feature type="domain" description="HTH cro/C1-type" evidence="1">
    <location>
        <begin position="46"/>
        <end position="81"/>
    </location>
</feature>
<dbReference type="SUPFAM" id="SSF47413">
    <property type="entry name" value="lambda repressor-like DNA-binding domains"/>
    <property type="match status" value="1"/>
</dbReference>